<evidence type="ECO:0000313" key="3">
    <source>
        <dbReference type="Proteomes" id="UP000235777"/>
    </source>
</evidence>
<evidence type="ECO:0000256" key="1">
    <source>
        <dbReference type="SAM" id="MobiDB-lite"/>
    </source>
</evidence>
<dbReference type="EMBL" id="PNYC01000020">
    <property type="protein sequence ID" value="PMS32756.1"/>
    <property type="molecule type" value="Genomic_DNA"/>
</dbReference>
<reference evidence="2 3" key="1">
    <citation type="submission" date="2018-01" db="EMBL/GenBank/DDBJ databases">
        <title>Whole genome analyses suggest that Burkholderia sensu lato contains two further novel genera in the rhizoxinica-symbiotica group Mycetohabitans gen. nov., and Trinickia gen. nov.: implications for the evolution of diazotrophy and nodulation in the Burkholderiaceae.</title>
        <authorList>
            <person name="Estrada-de los Santos P."/>
            <person name="Palmer M."/>
            <person name="Chavez-Ramirez B."/>
            <person name="Beukes C."/>
            <person name="Steenkamp E.T."/>
            <person name="Hirsch A.M."/>
            <person name="Manyaka P."/>
            <person name="Maluk M."/>
            <person name="Lafos M."/>
            <person name="Crook M."/>
            <person name="Gross E."/>
            <person name="Simon M.F."/>
            <person name="Bueno dos Reis Junior F."/>
            <person name="Poole P.S."/>
            <person name="Venter S.N."/>
            <person name="James E.K."/>
        </authorList>
    </citation>
    <scope>NUCLEOTIDE SEQUENCE [LARGE SCALE GENOMIC DNA]</scope>
    <source>
        <strain evidence="2 3">JPY 581</strain>
    </source>
</reference>
<proteinExistence type="predicted"/>
<gene>
    <name evidence="2" type="ORF">C0Z20_25615</name>
</gene>
<protein>
    <submittedName>
        <fullName evidence="2">Uncharacterized protein</fullName>
    </submittedName>
</protein>
<dbReference type="Proteomes" id="UP000235777">
    <property type="component" value="Unassembled WGS sequence"/>
</dbReference>
<accession>A0A2N7WTF3</accession>
<feature type="region of interest" description="Disordered" evidence="1">
    <location>
        <begin position="65"/>
        <end position="92"/>
    </location>
</feature>
<evidence type="ECO:0000313" key="2">
    <source>
        <dbReference type="EMBL" id="PMS32756.1"/>
    </source>
</evidence>
<organism evidence="2 3">
    <name type="scientific">Trinickia symbiotica</name>
    <dbReference type="NCBI Taxonomy" id="863227"/>
    <lineage>
        <taxon>Bacteria</taxon>
        <taxon>Pseudomonadati</taxon>
        <taxon>Pseudomonadota</taxon>
        <taxon>Betaproteobacteria</taxon>
        <taxon>Burkholderiales</taxon>
        <taxon>Burkholderiaceae</taxon>
        <taxon>Trinickia</taxon>
    </lineage>
</organism>
<dbReference type="AlphaFoldDB" id="A0A2N7WTF3"/>
<name>A0A2N7WTF3_9BURK</name>
<comment type="caution">
    <text evidence="2">The sequence shown here is derived from an EMBL/GenBank/DDBJ whole genome shotgun (WGS) entry which is preliminary data.</text>
</comment>
<keyword evidence="3" id="KW-1185">Reference proteome</keyword>
<sequence length="126" mass="13340">MESEMSARARLIGGGSVGLEASLCARARQRGCAHALSAFRRLRASNVGQATTFMAISAGRLPEGADGDAGHAGCAKPRGKRHRWRAAPQRPGAYRTLSGDGIPLALERRPGPIADRSCIAIDEIEY</sequence>